<dbReference type="GO" id="GO:0006355">
    <property type="term" value="P:regulation of DNA-templated transcription"/>
    <property type="evidence" value="ECO:0007669"/>
    <property type="project" value="InterPro"/>
</dbReference>
<keyword evidence="2" id="KW-1185">Reference proteome</keyword>
<dbReference type="Gramene" id="C.cajan_22302.t">
    <property type="protein sequence ID" value="C.cajan_22302.t"/>
    <property type="gene ID" value="C.cajan_22302"/>
</dbReference>
<evidence type="ECO:0000313" key="2">
    <source>
        <dbReference type="Proteomes" id="UP000075243"/>
    </source>
</evidence>
<proteinExistence type="predicted"/>
<sequence>MMVQDASRYCSLSSLQIYIFLDYKIATNHSSFRCTGLMDMETDTNPIDRSVAHLLFHRPSDPSMLLPNETLPFKSGALIHGSVINPPVKTEKQVCQEDSSTGVEKKFLGGNT</sequence>
<protein>
    <submittedName>
        <fullName evidence="1">Uncharacterized protein</fullName>
    </submittedName>
</protein>
<dbReference type="PANTHER" id="PTHR33334">
    <property type="entry name" value="PROTEIN LNK1"/>
    <property type="match status" value="1"/>
</dbReference>
<dbReference type="GO" id="GO:0007623">
    <property type="term" value="P:circadian rhythm"/>
    <property type="evidence" value="ECO:0007669"/>
    <property type="project" value="InterPro"/>
</dbReference>
<dbReference type="PANTHER" id="PTHR33334:SF8">
    <property type="entry name" value="PROTEIN LNK1"/>
    <property type="match status" value="1"/>
</dbReference>
<accession>A0A151T0H5</accession>
<name>A0A151T0H5_CAJCA</name>
<dbReference type="InterPro" id="IPR039928">
    <property type="entry name" value="LNK"/>
</dbReference>
<dbReference type="EMBL" id="CM003611">
    <property type="protein sequence ID" value="KYP60553.1"/>
    <property type="molecule type" value="Genomic_DNA"/>
</dbReference>
<evidence type="ECO:0000313" key="1">
    <source>
        <dbReference type="EMBL" id="KYP60553.1"/>
    </source>
</evidence>
<gene>
    <name evidence="1" type="ORF">KK1_022960</name>
</gene>
<dbReference type="AlphaFoldDB" id="A0A151T0H5"/>
<dbReference type="STRING" id="3821.A0A151T0H5"/>
<dbReference type="Proteomes" id="UP000075243">
    <property type="component" value="Chromosome 9"/>
</dbReference>
<reference evidence="1 2" key="1">
    <citation type="journal article" date="2012" name="Nat. Biotechnol.">
        <title>Draft genome sequence of pigeonpea (Cajanus cajan), an orphan legume crop of resource-poor farmers.</title>
        <authorList>
            <person name="Varshney R.K."/>
            <person name="Chen W."/>
            <person name="Li Y."/>
            <person name="Bharti A.K."/>
            <person name="Saxena R.K."/>
            <person name="Schlueter J.A."/>
            <person name="Donoghue M.T."/>
            <person name="Azam S."/>
            <person name="Fan G."/>
            <person name="Whaley A.M."/>
            <person name="Farmer A.D."/>
            <person name="Sheridan J."/>
            <person name="Iwata A."/>
            <person name="Tuteja R."/>
            <person name="Penmetsa R.V."/>
            <person name="Wu W."/>
            <person name="Upadhyaya H.D."/>
            <person name="Yang S.P."/>
            <person name="Shah T."/>
            <person name="Saxena K.B."/>
            <person name="Michael T."/>
            <person name="McCombie W.R."/>
            <person name="Yang B."/>
            <person name="Zhang G."/>
            <person name="Yang H."/>
            <person name="Wang J."/>
            <person name="Spillane C."/>
            <person name="Cook D.R."/>
            <person name="May G.D."/>
            <person name="Xu X."/>
            <person name="Jackson S.A."/>
        </authorList>
    </citation>
    <scope>NUCLEOTIDE SEQUENCE [LARGE SCALE GENOMIC DNA]</scope>
    <source>
        <strain evidence="2">cv. Asha</strain>
    </source>
</reference>
<organism evidence="1 2">
    <name type="scientific">Cajanus cajan</name>
    <name type="common">Pigeon pea</name>
    <name type="synonym">Cajanus indicus</name>
    <dbReference type="NCBI Taxonomy" id="3821"/>
    <lineage>
        <taxon>Eukaryota</taxon>
        <taxon>Viridiplantae</taxon>
        <taxon>Streptophyta</taxon>
        <taxon>Embryophyta</taxon>
        <taxon>Tracheophyta</taxon>
        <taxon>Spermatophyta</taxon>
        <taxon>Magnoliopsida</taxon>
        <taxon>eudicotyledons</taxon>
        <taxon>Gunneridae</taxon>
        <taxon>Pentapetalae</taxon>
        <taxon>rosids</taxon>
        <taxon>fabids</taxon>
        <taxon>Fabales</taxon>
        <taxon>Fabaceae</taxon>
        <taxon>Papilionoideae</taxon>
        <taxon>50 kb inversion clade</taxon>
        <taxon>NPAAA clade</taxon>
        <taxon>indigoferoid/millettioid clade</taxon>
        <taxon>Phaseoleae</taxon>
        <taxon>Cajanus</taxon>
    </lineage>
</organism>
<dbReference type="OMA" id="SHAMVQG"/>